<dbReference type="PANTHER" id="PTHR31635:SF196">
    <property type="entry name" value="REVERSE TRANSCRIPTASE DOMAIN-CONTAINING PROTEIN-RELATED"/>
    <property type="match status" value="1"/>
</dbReference>
<gene>
    <name evidence="2" type="ORF">ElyMa_002761300</name>
</gene>
<keyword evidence="3" id="KW-1185">Reference proteome</keyword>
<protein>
    <submittedName>
        <fullName evidence="2">Reverse transcriptase</fullName>
    </submittedName>
</protein>
<dbReference type="EMBL" id="BMAT01005665">
    <property type="protein sequence ID" value="GFR98073.1"/>
    <property type="molecule type" value="Genomic_DNA"/>
</dbReference>
<keyword evidence="2" id="KW-0548">Nucleotidyltransferase</keyword>
<dbReference type="InterPro" id="IPR036691">
    <property type="entry name" value="Endo/exonu/phosph_ase_sf"/>
</dbReference>
<dbReference type="InterPro" id="IPR000477">
    <property type="entry name" value="RT_dom"/>
</dbReference>
<proteinExistence type="predicted"/>
<dbReference type="PANTHER" id="PTHR31635">
    <property type="entry name" value="REVERSE TRANSCRIPTASE DOMAIN-CONTAINING PROTEIN-RELATED"/>
    <property type="match status" value="1"/>
</dbReference>
<accession>A0AAV4HLZ4</accession>
<comment type="caution">
    <text evidence="2">The sequence shown here is derived from an EMBL/GenBank/DDBJ whole genome shotgun (WGS) entry which is preliminary data.</text>
</comment>
<dbReference type="Pfam" id="PF00078">
    <property type="entry name" value="RVT_1"/>
    <property type="match status" value="1"/>
</dbReference>
<evidence type="ECO:0000313" key="3">
    <source>
        <dbReference type="Proteomes" id="UP000762676"/>
    </source>
</evidence>
<reference evidence="2 3" key="1">
    <citation type="journal article" date="2021" name="Elife">
        <title>Chloroplast acquisition without the gene transfer in kleptoplastic sea slugs, Plakobranchus ocellatus.</title>
        <authorList>
            <person name="Maeda T."/>
            <person name="Takahashi S."/>
            <person name="Yoshida T."/>
            <person name="Shimamura S."/>
            <person name="Takaki Y."/>
            <person name="Nagai Y."/>
            <person name="Toyoda A."/>
            <person name="Suzuki Y."/>
            <person name="Arimoto A."/>
            <person name="Ishii H."/>
            <person name="Satoh N."/>
            <person name="Nishiyama T."/>
            <person name="Hasebe M."/>
            <person name="Maruyama T."/>
            <person name="Minagawa J."/>
            <person name="Obokata J."/>
            <person name="Shigenobu S."/>
        </authorList>
    </citation>
    <scope>NUCLEOTIDE SEQUENCE [LARGE SCALE GENOMIC DNA]</scope>
</reference>
<name>A0AAV4HLZ4_9GAST</name>
<feature type="domain" description="Reverse transcriptase" evidence="1">
    <location>
        <begin position="411"/>
        <end position="507"/>
    </location>
</feature>
<sequence length="525" mass="61025">MATSKIKILSWNVQGLRNTLKIKAILRTLKRERTAIAALQETYLIEDDIKKLEKEWGGHIHLTGGTKTTEKDFTWSRGSPTIARRLDYIILGENLARHVDETYIKSLGFSDHRPIYVILSFTPFEIGPSTFKLNTPLLRDPAYVQMINYLFHGAKDKFSNLDPHQRWEMIKLEIKEISRQYGRFRSTKHKNNKVRNLEKLNKLEQAQAYDIENGERKKEINFLKKEIEMSVLEETRGAQVRAKIKWIEEGEMGNKFFFGLEKSRMKDNTIFRLKRKNGNSASTPQEILKEVSAFYEKLYKEDKPDQHVKDLSGNFFSNLEIPQIKESEKTFCDEELKEDEVLAALKLMKNKSSPGIDGIPTEFYNFFWTKLKPYLLDSYSHGLQSGQLSYSQRRGMITLLHKSKGLSRDDLGNWRPISLTNTDYKILAKALAVRLGKVISTIVNIDQSGFLKGRNISSTLREIADIIEYENDQMRNSIVLAIDYQKAFDTVSVLKLHARNFQTFWIRRKFFEMASHLAKRPSWSS</sequence>
<evidence type="ECO:0000259" key="1">
    <source>
        <dbReference type="Pfam" id="PF00078"/>
    </source>
</evidence>
<dbReference type="Gene3D" id="3.60.10.10">
    <property type="entry name" value="Endonuclease/exonuclease/phosphatase"/>
    <property type="match status" value="2"/>
</dbReference>
<evidence type="ECO:0000313" key="2">
    <source>
        <dbReference type="EMBL" id="GFR98073.1"/>
    </source>
</evidence>
<dbReference type="GO" id="GO:0003964">
    <property type="term" value="F:RNA-directed DNA polymerase activity"/>
    <property type="evidence" value="ECO:0007669"/>
    <property type="project" value="UniProtKB-KW"/>
</dbReference>
<dbReference type="AlphaFoldDB" id="A0AAV4HLZ4"/>
<keyword evidence="2" id="KW-0695">RNA-directed DNA polymerase</keyword>
<dbReference type="Proteomes" id="UP000762676">
    <property type="component" value="Unassembled WGS sequence"/>
</dbReference>
<organism evidence="2 3">
    <name type="scientific">Elysia marginata</name>
    <dbReference type="NCBI Taxonomy" id="1093978"/>
    <lineage>
        <taxon>Eukaryota</taxon>
        <taxon>Metazoa</taxon>
        <taxon>Spiralia</taxon>
        <taxon>Lophotrochozoa</taxon>
        <taxon>Mollusca</taxon>
        <taxon>Gastropoda</taxon>
        <taxon>Heterobranchia</taxon>
        <taxon>Euthyneura</taxon>
        <taxon>Panpulmonata</taxon>
        <taxon>Sacoglossa</taxon>
        <taxon>Placobranchoidea</taxon>
        <taxon>Plakobranchidae</taxon>
        <taxon>Elysia</taxon>
    </lineage>
</organism>
<dbReference type="SUPFAM" id="SSF56219">
    <property type="entry name" value="DNase I-like"/>
    <property type="match status" value="2"/>
</dbReference>
<keyword evidence="2" id="KW-0808">Transferase</keyword>